<dbReference type="Proteomes" id="UP000324222">
    <property type="component" value="Unassembled WGS sequence"/>
</dbReference>
<organism evidence="1 2">
    <name type="scientific">Portunus trituberculatus</name>
    <name type="common">Swimming crab</name>
    <name type="synonym">Neptunus trituberculatus</name>
    <dbReference type="NCBI Taxonomy" id="210409"/>
    <lineage>
        <taxon>Eukaryota</taxon>
        <taxon>Metazoa</taxon>
        <taxon>Ecdysozoa</taxon>
        <taxon>Arthropoda</taxon>
        <taxon>Crustacea</taxon>
        <taxon>Multicrustacea</taxon>
        <taxon>Malacostraca</taxon>
        <taxon>Eumalacostraca</taxon>
        <taxon>Eucarida</taxon>
        <taxon>Decapoda</taxon>
        <taxon>Pleocyemata</taxon>
        <taxon>Brachyura</taxon>
        <taxon>Eubrachyura</taxon>
        <taxon>Portunoidea</taxon>
        <taxon>Portunidae</taxon>
        <taxon>Portuninae</taxon>
        <taxon>Portunus</taxon>
    </lineage>
</organism>
<proteinExistence type="predicted"/>
<name>A0A5B7DNY8_PORTR</name>
<comment type="caution">
    <text evidence="1">The sequence shown here is derived from an EMBL/GenBank/DDBJ whole genome shotgun (WGS) entry which is preliminary data.</text>
</comment>
<evidence type="ECO:0000313" key="1">
    <source>
        <dbReference type="EMBL" id="MPC23361.1"/>
    </source>
</evidence>
<dbReference type="AlphaFoldDB" id="A0A5B7DNY8"/>
<dbReference type="EMBL" id="VSRR010001196">
    <property type="protein sequence ID" value="MPC23361.1"/>
    <property type="molecule type" value="Genomic_DNA"/>
</dbReference>
<protein>
    <submittedName>
        <fullName evidence="1">Uncharacterized protein</fullName>
    </submittedName>
</protein>
<accession>A0A5B7DNY8</accession>
<reference evidence="1 2" key="1">
    <citation type="submission" date="2019-05" db="EMBL/GenBank/DDBJ databases">
        <title>Another draft genome of Portunus trituberculatus and its Hox gene families provides insights of decapod evolution.</title>
        <authorList>
            <person name="Jeong J.-H."/>
            <person name="Song I."/>
            <person name="Kim S."/>
            <person name="Choi T."/>
            <person name="Kim D."/>
            <person name="Ryu S."/>
            <person name="Kim W."/>
        </authorList>
    </citation>
    <scope>NUCLEOTIDE SEQUENCE [LARGE SCALE GENOMIC DNA]</scope>
    <source>
        <tissue evidence="1">Muscle</tissue>
    </source>
</reference>
<sequence>MFHDQFLRLLKSIKDCTKRRMALSSGKRKSSPSSRQLQKRMCRIEETLDWLSLFLSSSQSSPFSGFQTPASQVDSSQLGMSDAMHRPGWAGPAGAASLEVEIVLASALGPTTTTGGFHAPGPGSGKAAHSALGTFHTVYGGGVGNSHLAPMHGGCHTTQDMEVSICHTAPIPGGQTPFRDIDGGVLQLPVPCTQGNKGLEICV</sequence>
<keyword evidence="2" id="KW-1185">Reference proteome</keyword>
<evidence type="ECO:0000313" key="2">
    <source>
        <dbReference type="Proteomes" id="UP000324222"/>
    </source>
</evidence>
<gene>
    <name evidence="1" type="ORF">E2C01_016405</name>
</gene>